<keyword evidence="3" id="KW-1185">Reference proteome</keyword>
<dbReference type="RefSeq" id="WP_035193096.1">
    <property type="nucleotide sequence ID" value="NZ_CCCS020000035.1"/>
</dbReference>
<gene>
    <name evidence="2" type="ORF">AFERRI_10619</name>
    <name evidence="1" type="ORF">AFERRI_400336</name>
</gene>
<name>A0A060UQ63_9PROT</name>
<protein>
    <submittedName>
        <fullName evidence="1">Uncharacterized protein</fullName>
    </submittedName>
</protein>
<accession>A0A060UQ63</accession>
<dbReference type="AlphaFoldDB" id="A0A060UQ63"/>
<dbReference type="InterPro" id="IPR036380">
    <property type="entry name" value="Isochorismatase-like_sf"/>
</dbReference>
<evidence type="ECO:0000313" key="1">
    <source>
        <dbReference type="EMBL" id="CDQ10555.1"/>
    </source>
</evidence>
<dbReference type="EMBL" id="CCCS020000035">
    <property type="protein sequence ID" value="CDQ10555.1"/>
    <property type="molecule type" value="Genomic_DNA"/>
</dbReference>
<dbReference type="Gene3D" id="3.40.50.850">
    <property type="entry name" value="Isochorismatase-like"/>
    <property type="match status" value="1"/>
</dbReference>
<evidence type="ECO:0000313" key="3">
    <source>
        <dbReference type="Proteomes" id="UP000193925"/>
    </source>
</evidence>
<evidence type="ECO:0000313" key="2">
    <source>
        <dbReference type="EMBL" id="SMH64586.1"/>
    </source>
</evidence>
<dbReference type="EMBL" id="LT841305">
    <property type="protein sequence ID" value="SMH64586.1"/>
    <property type="molecule type" value="Genomic_DNA"/>
</dbReference>
<dbReference type="SUPFAM" id="SSF52499">
    <property type="entry name" value="Isochorismatase-like hydrolases"/>
    <property type="match status" value="1"/>
</dbReference>
<dbReference type="Proteomes" id="UP000193925">
    <property type="component" value="Chromosome AFERRI"/>
</dbReference>
<proteinExistence type="predicted"/>
<reference evidence="1" key="1">
    <citation type="submission" date="2014-03" db="EMBL/GenBank/DDBJ databases">
        <authorList>
            <person name="Genoscope - CEA"/>
        </authorList>
    </citation>
    <scope>NUCLEOTIDE SEQUENCE [LARGE SCALE GENOMIC DNA]</scope>
    <source>
        <strain evidence="1">CF27</strain>
    </source>
</reference>
<reference evidence="1" key="2">
    <citation type="submission" date="2014-07" db="EMBL/GenBank/DDBJ databases">
        <title>Initial genome analysis of the psychrotolerant acidophile Acidithiobacillus ferrivorans CF27: insights into iron and sulfur oxidation pathways and into biofilm formation.</title>
        <authorList>
            <person name="Talla E."/>
            <person name="Hedrich S."/>
            <person name="Mangenot S."/>
            <person name="Ji B."/>
            <person name="Johnson D.B."/>
            <person name="Barbe V."/>
            <person name="Bonnefoy V."/>
        </authorList>
    </citation>
    <scope>NUCLEOTIDE SEQUENCE [LARGE SCALE GENOMIC DNA]</scope>
    <source>
        <strain evidence="1">CF27</strain>
    </source>
</reference>
<organism evidence="1">
    <name type="scientific">Acidithiobacillus ferrivorans</name>
    <dbReference type="NCBI Taxonomy" id="160808"/>
    <lineage>
        <taxon>Bacteria</taxon>
        <taxon>Pseudomonadati</taxon>
        <taxon>Pseudomonadota</taxon>
        <taxon>Acidithiobacillia</taxon>
        <taxon>Acidithiobacillales</taxon>
        <taxon>Acidithiobacillaceae</taxon>
        <taxon>Acidithiobacillus</taxon>
    </lineage>
</organism>
<sequence>MSQNSGLLVIDLQYGFSPKPDLVERIRDAAQEHSVVIATKFVNPPGSLFRTRLNDGHDGGAVIDVGHEIVLEKTGYGLNQAAIDALREFPEITEWGLVGSRTGACIMACGFSLWDAGIPFHVIRDLCAEEKGPMCEAVDTVLQRQFGV</sequence>
<reference evidence="2 3" key="3">
    <citation type="submission" date="2017-03" db="EMBL/GenBank/DDBJ databases">
        <authorList>
            <person name="Regsiter A."/>
            <person name="William W."/>
        </authorList>
    </citation>
    <scope>NUCLEOTIDE SEQUENCE [LARGE SCALE GENOMIC DNA]</scope>
    <source>
        <strain evidence="2">PRJEB5721</strain>
    </source>
</reference>